<sequence length="492" mass="52899">MRRVQAGLLCAVLWGMGCETTKDADEGGPGGETPEESPLELFKSGSRIKVRGVTTSDGLRWVERLHDSQRQADCSWEKAAPDGAVYCVSHEGLFNLPGPGSRGDYYFDASCTEGLRVHFGPLPSGAVLTKHIACGELPRFHAPGERVTTTPYSLDLNTGACLPRALSSGDVAYRAGAEVSAGTLFVRGQVTQKWSGSGFTLRFVDGEDGSSSIHRIQDTARDTECSIERASDQKLRCLPSGHSTAVSFGGLRMNTNATCTEEAVGISCDTPRFATITSESRCNPTTATYAIGAEVTQVYARYGNTCERSTAVPSDWRFFSPGKELPAATWLEAQERDFKTYGRLKVRGAELGAVLQLPRELHDTQLGTACGFQPDVEGTPRCFPLTEASVTKGNAGHYADAACTRPLARTPNQPCTPPRFAHQYDDTTGPQPGNRIYALGATHAGDIYVWVQSRPDAPAECVRGERQSGTTYSVLGDEVPAKSLVAGTKRID</sequence>
<dbReference type="PROSITE" id="PS51257">
    <property type="entry name" value="PROKAR_LIPOPROTEIN"/>
    <property type="match status" value="1"/>
</dbReference>
<dbReference type="AlphaFoldDB" id="L7U8E9"/>
<accession>L7U8E9</accession>
<evidence type="ECO:0000313" key="2">
    <source>
        <dbReference type="EMBL" id="AGC44373.1"/>
    </source>
</evidence>
<keyword evidence="3" id="KW-1185">Reference proteome</keyword>
<dbReference type="EMBL" id="CP004025">
    <property type="protein sequence ID" value="AGC44373.1"/>
    <property type="molecule type" value="Genomic_DNA"/>
</dbReference>
<proteinExistence type="predicted"/>
<evidence type="ECO:0000259" key="1">
    <source>
        <dbReference type="Pfam" id="PF24297"/>
    </source>
</evidence>
<dbReference type="InterPro" id="IPR055904">
    <property type="entry name" value="DUF7481"/>
</dbReference>
<organism evidence="2 3">
    <name type="scientific">Myxococcus stipitatus (strain DSM 14675 / JCM 12634 / Mx s8)</name>
    <dbReference type="NCBI Taxonomy" id="1278073"/>
    <lineage>
        <taxon>Bacteria</taxon>
        <taxon>Pseudomonadati</taxon>
        <taxon>Myxococcota</taxon>
        <taxon>Myxococcia</taxon>
        <taxon>Myxococcales</taxon>
        <taxon>Cystobacterineae</taxon>
        <taxon>Myxococcaceae</taxon>
        <taxon>Myxococcus</taxon>
    </lineage>
</organism>
<reference evidence="2 3" key="1">
    <citation type="journal article" date="2013" name="Genome Announc.">
        <title>Complete genome sequence of Myxococcus stipitatus strain DSM 14675, a fruiting myxobacterium.</title>
        <authorList>
            <person name="Huntley S."/>
            <person name="Kneip S."/>
            <person name="Treuner-Lange A."/>
            <person name="Sogaard-Andersen L."/>
        </authorList>
    </citation>
    <scope>NUCLEOTIDE SEQUENCE [LARGE SCALE GENOMIC DNA]</scope>
    <source>
        <strain evidence="3">DSM 14675 / JCM 12634 / Mx s8</strain>
    </source>
</reference>
<dbReference type="RefSeq" id="WP_015348634.1">
    <property type="nucleotide sequence ID" value="NC_020126.1"/>
</dbReference>
<protein>
    <recommendedName>
        <fullName evidence="1">DUF7481 domain-containing protein</fullName>
    </recommendedName>
</protein>
<dbReference type="PATRIC" id="fig|1278073.3.peg.3113"/>
<gene>
    <name evidence="2" type="ordered locus">MYSTI_03057</name>
</gene>
<dbReference type="Proteomes" id="UP000011131">
    <property type="component" value="Chromosome"/>
</dbReference>
<dbReference type="Pfam" id="PF24297">
    <property type="entry name" value="DUF7481"/>
    <property type="match status" value="1"/>
</dbReference>
<dbReference type="OrthoDB" id="9389402at2"/>
<name>L7U8E9_MYXSD</name>
<dbReference type="HOGENOM" id="CLU_554151_0_0_7"/>
<feature type="domain" description="DUF7481" evidence="1">
    <location>
        <begin position="199"/>
        <end position="453"/>
    </location>
</feature>
<dbReference type="KEGG" id="msd:MYSTI_03057"/>
<evidence type="ECO:0000313" key="3">
    <source>
        <dbReference type="Proteomes" id="UP000011131"/>
    </source>
</evidence>